<dbReference type="OrthoDB" id="6196979at2"/>
<sequence>MSFTKSDMYRMFWKLGTDWWKQIYDGKYHSLGPDVFDRGLHKNRKNHACAEPGYYASVKKAAEFASMELGKPLTKEMYVQIHTLACEHFAHVDSKVINVEKDAINDFRATNCDCSFNLVKQAHHAESKDQAKIKKYSFTFLHNLLFTLFSDHAISAETGLKKDLERISPSIRDGVCKKLSENGFYASKKVDTNAIVHKGYAIYENAFHSMERVNVELVNLQKKLQLSKPFATLRLHASVDTPFIRVNYTMTNPVEIEETLDKIIAQYNTVIQSLPKDIHLRHATHNEQALRAIAELFQNLEWLHPFYDGQGRTDLVLLSKLLTENGFNPPILYQPYFSSFEPLDHWVSYLKKGMEAWKSEVIKVESLVAIDPLKTISML</sequence>
<keyword evidence="3" id="KW-1185">Reference proteome</keyword>
<dbReference type="Gene3D" id="1.10.3290.10">
    <property type="entry name" value="Fido-like domain"/>
    <property type="match status" value="1"/>
</dbReference>
<evidence type="ECO:0000313" key="3">
    <source>
        <dbReference type="Proteomes" id="UP000054662"/>
    </source>
</evidence>
<dbReference type="InterPro" id="IPR003812">
    <property type="entry name" value="Fido"/>
</dbReference>
<dbReference type="SUPFAM" id="SSF140931">
    <property type="entry name" value="Fic-like"/>
    <property type="match status" value="1"/>
</dbReference>
<proteinExistence type="predicted"/>
<dbReference type="InterPro" id="IPR036597">
    <property type="entry name" value="Fido-like_dom_sf"/>
</dbReference>
<dbReference type="STRING" id="45076.Lwor_1870"/>
<accession>A0A0W1A9N7</accession>
<dbReference type="PROSITE" id="PS51459">
    <property type="entry name" value="FIDO"/>
    <property type="match status" value="1"/>
</dbReference>
<evidence type="ECO:0000313" key="2">
    <source>
        <dbReference type="EMBL" id="KTD77988.1"/>
    </source>
</evidence>
<protein>
    <submittedName>
        <fullName evidence="2">Fic/DOC family protein</fullName>
    </submittedName>
</protein>
<dbReference type="EMBL" id="LNZC01000022">
    <property type="protein sequence ID" value="KTD77988.1"/>
    <property type="molecule type" value="Genomic_DNA"/>
</dbReference>
<dbReference type="RefSeq" id="WP_058493649.1">
    <property type="nucleotide sequence ID" value="NZ_CBCRUR010000015.1"/>
</dbReference>
<dbReference type="Proteomes" id="UP000054662">
    <property type="component" value="Unassembled WGS sequence"/>
</dbReference>
<comment type="caution">
    <text evidence="2">The sequence shown here is derived from an EMBL/GenBank/DDBJ whole genome shotgun (WGS) entry which is preliminary data.</text>
</comment>
<dbReference type="PATRIC" id="fig|45076.6.peg.2038"/>
<organism evidence="2 3">
    <name type="scientific">Legionella worsleiensis</name>
    <dbReference type="NCBI Taxonomy" id="45076"/>
    <lineage>
        <taxon>Bacteria</taxon>
        <taxon>Pseudomonadati</taxon>
        <taxon>Pseudomonadota</taxon>
        <taxon>Gammaproteobacteria</taxon>
        <taxon>Legionellales</taxon>
        <taxon>Legionellaceae</taxon>
        <taxon>Legionella</taxon>
    </lineage>
</organism>
<dbReference type="AlphaFoldDB" id="A0A0W1A9N7"/>
<reference evidence="2 3" key="1">
    <citation type="submission" date="2015-11" db="EMBL/GenBank/DDBJ databases">
        <title>Genomic analysis of 38 Legionella species identifies large and diverse effector repertoires.</title>
        <authorList>
            <person name="Burstein D."/>
            <person name="Amaro F."/>
            <person name="Zusman T."/>
            <person name="Lifshitz Z."/>
            <person name="Cohen O."/>
            <person name="Gilbert J.A."/>
            <person name="Pupko T."/>
            <person name="Shuman H.A."/>
            <person name="Segal G."/>
        </authorList>
    </citation>
    <scope>NUCLEOTIDE SEQUENCE [LARGE SCALE GENOMIC DNA]</scope>
    <source>
        <strain evidence="2 3">ATCC 49508</strain>
    </source>
</reference>
<evidence type="ECO:0000259" key="1">
    <source>
        <dbReference type="PROSITE" id="PS51459"/>
    </source>
</evidence>
<dbReference type="Pfam" id="PF02661">
    <property type="entry name" value="Fic"/>
    <property type="match status" value="1"/>
</dbReference>
<feature type="domain" description="Fido" evidence="1">
    <location>
        <begin position="227"/>
        <end position="360"/>
    </location>
</feature>
<name>A0A0W1A9N7_9GAMM</name>
<gene>
    <name evidence="2" type="ORF">Lwor_1870</name>
</gene>